<organism evidence="8 9">
    <name type="scientific">Cirrhinus mrigala</name>
    <name type="common">Mrigala</name>
    <dbReference type="NCBI Taxonomy" id="683832"/>
    <lineage>
        <taxon>Eukaryota</taxon>
        <taxon>Metazoa</taxon>
        <taxon>Chordata</taxon>
        <taxon>Craniata</taxon>
        <taxon>Vertebrata</taxon>
        <taxon>Euteleostomi</taxon>
        <taxon>Actinopterygii</taxon>
        <taxon>Neopterygii</taxon>
        <taxon>Teleostei</taxon>
        <taxon>Ostariophysi</taxon>
        <taxon>Cypriniformes</taxon>
        <taxon>Cyprinidae</taxon>
        <taxon>Labeoninae</taxon>
        <taxon>Labeonini</taxon>
        <taxon>Cirrhinus</taxon>
    </lineage>
</organism>
<dbReference type="EMBL" id="JAMKFB020000022">
    <property type="protein sequence ID" value="KAL0160309.1"/>
    <property type="molecule type" value="Genomic_DNA"/>
</dbReference>
<feature type="non-terminal residue" evidence="8">
    <location>
        <position position="288"/>
    </location>
</feature>
<evidence type="ECO:0000313" key="8">
    <source>
        <dbReference type="EMBL" id="KAL0160309.1"/>
    </source>
</evidence>
<name>A0ABD0NE56_CIRMR</name>
<evidence type="ECO:0000313" key="9">
    <source>
        <dbReference type="Proteomes" id="UP001529510"/>
    </source>
</evidence>
<feature type="region of interest" description="Disordered" evidence="6">
    <location>
        <begin position="158"/>
        <end position="183"/>
    </location>
</feature>
<dbReference type="InterPro" id="IPR040386">
    <property type="entry name" value="P66"/>
</dbReference>
<dbReference type="Gene3D" id="3.30.50.10">
    <property type="entry name" value="Erythroid Transcription Factor GATA-1, subunit A"/>
    <property type="match status" value="1"/>
</dbReference>
<comment type="caution">
    <text evidence="8">The sequence shown here is derived from an EMBL/GenBank/DDBJ whole genome shotgun (WGS) entry which is preliminary data.</text>
</comment>
<keyword evidence="9" id="KW-1185">Reference proteome</keyword>
<feature type="region of interest" description="Disordered" evidence="6">
    <location>
        <begin position="1"/>
        <end position="21"/>
    </location>
</feature>
<feature type="compositionally biased region" description="Polar residues" evidence="6">
    <location>
        <begin position="1"/>
        <end position="15"/>
    </location>
</feature>
<proteinExistence type="predicted"/>
<reference evidence="8 9" key="1">
    <citation type="submission" date="2024-05" db="EMBL/GenBank/DDBJ databases">
        <title>Genome sequencing and assembly of Indian major carp, Cirrhinus mrigala (Hamilton, 1822).</title>
        <authorList>
            <person name="Mohindra V."/>
            <person name="Chowdhury L.M."/>
            <person name="Lal K."/>
            <person name="Jena J.K."/>
        </authorList>
    </citation>
    <scope>NUCLEOTIDE SEQUENCE [LARGE SCALE GENOMIC DNA]</scope>
    <source>
        <strain evidence="8">CM1030</strain>
        <tissue evidence="8">Blood</tissue>
    </source>
</reference>
<protein>
    <recommendedName>
        <fullName evidence="7">GATA-type domain-containing protein</fullName>
    </recommendedName>
</protein>
<feature type="non-terminal residue" evidence="8">
    <location>
        <position position="1"/>
    </location>
</feature>
<sequence>SGLGSSTNANESPASRQAAAKLALRKQLEKTLLEIPPPKPPAPELNFLPSAANNEFIYLVGLEMVVQNLLDTLAKSKQPQTEPASTPVPKEPFTCAQCQTDFTSRWRQEKSNGSILCEQCMSSNQKKALKAEHTSRLKAAFVKALQQEQEIEQRILQQAASPVSKTTTTSSSSSSSSPVIKSDHVLVSPQYKVSTSLSQQSNRGTSVGRYHTTTIKQAPGQLSRSVQQAVSARGVSHSFSTSSQLQNAVTAAALVSRPGKHAVRAGEKGTSSSNPTTNTWRKQNSGTA</sequence>
<feature type="domain" description="GATA-type" evidence="7">
    <location>
        <begin position="95"/>
        <end position="130"/>
    </location>
</feature>
<keyword evidence="3" id="KW-0175">Coiled coil</keyword>
<evidence type="ECO:0000259" key="7">
    <source>
        <dbReference type="Pfam" id="PF00320"/>
    </source>
</evidence>
<evidence type="ECO:0000256" key="6">
    <source>
        <dbReference type="SAM" id="MobiDB-lite"/>
    </source>
</evidence>
<accession>A0ABD0NE56</accession>
<evidence type="ECO:0000256" key="4">
    <source>
        <dbReference type="ARBA" id="ARBA00023163"/>
    </source>
</evidence>
<gene>
    <name evidence="8" type="ORF">M9458_044034</name>
</gene>
<feature type="compositionally biased region" description="Polar residues" evidence="6">
    <location>
        <begin position="269"/>
        <end position="288"/>
    </location>
</feature>
<dbReference type="PANTHER" id="PTHR13455:SF3">
    <property type="entry name" value="TRANSCRIPTIONAL REPRESSOR P66-ALPHA"/>
    <property type="match status" value="1"/>
</dbReference>
<evidence type="ECO:0000256" key="2">
    <source>
        <dbReference type="ARBA" id="ARBA00023015"/>
    </source>
</evidence>
<feature type="compositionally biased region" description="Low complexity" evidence="6">
    <location>
        <begin position="158"/>
        <end position="180"/>
    </location>
</feature>
<dbReference type="AlphaFoldDB" id="A0ABD0NE56"/>
<dbReference type="PANTHER" id="PTHR13455">
    <property type="entry name" value="TRANSCRIPTIONAL REPRESSOR P66-RELATED"/>
    <property type="match status" value="1"/>
</dbReference>
<evidence type="ECO:0000256" key="5">
    <source>
        <dbReference type="ARBA" id="ARBA00023242"/>
    </source>
</evidence>
<keyword evidence="4" id="KW-0804">Transcription</keyword>
<comment type="subcellular location">
    <subcellularLocation>
        <location evidence="1">Nucleus</location>
    </subcellularLocation>
</comment>
<evidence type="ECO:0000256" key="1">
    <source>
        <dbReference type="ARBA" id="ARBA00004123"/>
    </source>
</evidence>
<keyword evidence="2" id="KW-0805">Transcription regulation</keyword>
<dbReference type="GO" id="GO:0005634">
    <property type="term" value="C:nucleus"/>
    <property type="evidence" value="ECO:0007669"/>
    <property type="project" value="UniProtKB-SubCell"/>
</dbReference>
<evidence type="ECO:0000256" key="3">
    <source>
        <dbReference type="ARBA" id="ARBA00023054"/>
    </source>
</evidence>
<dbReference type="Pfam" id="PF00320">
    <property type="entry name" value="GATA"/>
    <property type="match status" value="1"/>
</dbReference>
<feature type="region of interest" description="Disordered" evidence="6">
    <location>
        <begin position="256"/>
        <end position="288"/>
    </location>
</feature>
<dbReference type="Proteomes" id="UP001529510">
    <property type="component" value="Unassembled WGS sequence"/>
</dbReference>
<dbReference type="InterPro" id="IPR000679">
    <property type="entry name" value="Znf_GATA"/>
</dbReference>
<dbReference type="InterPro" id="IPR013088">
    <property type="entry name" value="Znf_NHR/GATA"/>
</dbReference>
<keyword evidence="5" id="KW-0539">Nucleus</keyword>